<name>A0A1L6T9Y6_PISSA</name>
<evidence type="ECO:0000313" key="3">
    <source>
        <dbReference type="Proteomes" id="UP000029558"/>
    </source>
</evidence>
<evidence type="ECO:0000313" key="2">
    <source>
        <dbReference type="EMBL" id="ALB22022.1"/>
    </source>
</evidence>
<sequence>MTLEQWWNSKTPAEKSTIAAIIAGFNLQIIEKNILAAQKERFLDYLREQLANYSIQAPNLDDEEAEEASDKIQKLLEEEELNLQLDKKPEQPPQAEGFRFSDLEPKTLTAMSCEEFHQLLLSPRQIGIIVTVGDILKKEDGFNIFDYQVNNGPKLDAQLTQIAPGTPTPDTPIKIEAQFHCPLRQSIPHQKQEEEKNKQATTLAQLVESVCTMNQAKRCPVRLNVQAEEHEVSPLAQAFICALQRRVLLKQLQHLSFNNRVFDYSNLLPDTTPFQTQQQGAEGYTSSEPELKQEPDQEPEQEQEQKLAL</sequence>
<accession>A0A1L6T9Y6</accession>
<evidence type="ECO:0000256" key="1">
    <source>
        <dbReference type="SAM" id="MobiDB-lite"/>
    </source>
</evidence>
<reference evidence="2 3" key="1">
    <citation type="journal article" date="2014" name="Genome Announc.">
        <title>Comparative Genome Analysis of Two Isolates of the Fish Pathogen Piscirickettsia salmonis from Different Hosts Reveals Major Differences in Virulence-Associated Secretion Systems.</title>
        <authorList>
            <person name="Bohle H."/>
            <person name="Henriquez P."/>
            <person name="Grothusen H."/>
            <person name="Navas E."/>
            <person name="Sandoval A."/>
            <person name="Bustamante F."/>
            <person name="Bustos P."/>
            <person name="Mancilla M."/>
        </authorList>
    </citation>
    <scope>NUCLEOTIDE SEQUENCE [LARGE SCALE GENOMIC DNA]</scope>
    <source>
        <strain evidence="3">B1-32597</strain>
    </source>
</reference>
<gene>
    <name evidence="2" type="ORF">KU39_839</name>
</gene>
<feature type="compositionally biased region" description="Polar residues" evidence="1">
    <location>
        <begin position="272"/>
        <end position="287"/>
    </location>
</feature>
<dbReference type="RefSeq" id="WP_017377320.1">
    <property type="nucleotide sequence ID" value="NZ_CP012508.1"/>
</dbReference>
<organism evidence="2 3">
    <name type="scientific">Piscirickettsia salmonis</name>
    <dbReference type="NCBI Taxonomy" id="1238"/>
    <lineage>
        <taxon>Bacteria</taxon>
        <taxon>Pseudomonadati</taxon>
        <taxon>Pseudomonadota</taxon>
        <taxon>Gammaproteobacteria</taxon>
        <taxon>Thiotrichales</taxon>
        <taxon>Piscirickettsiaceae</taxon>
        <taxon>Piscirickettsia</taxon>
    </lineage>
</organism>
<dbReference type="EMBL" id="CP012508">
    <property type="protein sequence ID" value="ALB22022.1"/>
    <property type="molecule type" value="Genomic_DNA"/>
</dbReference>
<protein>
    <submittedName>
        <fullName evidence="2">Preprotein translocase</fullName>
    </submittedName>
</protein>
<dbReference type="AlphaFoldDB" id="A0A1L6T9Y6"/>
<dbReference type="Proteomes" id="UP000029558">
    <property type="component" value="Chromosome"/>
</dbReference>
<feature type="region of interest" description="Disordered" evidence="1">
    <location>
        <begin position="272"/>
        <end position="309"/>
    </location>
</feature>
<proteinExistence type="predicted"/>